<dbReference type="Pfam" id="PF00068">
    <property type="entry name" value="Phospholip_A2_1"/>
    <property type="match status" value="1"/>
</dbReference>
<feature type="domain" description="Phospholipase A2-like central" evidence="21">
    <location>
        <begin position="23"/>
        <end position="148"/>
    </location>
</feature>
<evidence type="ECO:0000256" key="7">
    <source>
        <dbReference type="ARBA" id="ARBA00023098"/>
    </source>
</evidence>
<sequence>MHDVMMWSHSQNSVNIPNSENRALHQFRNMILCLMPHSWPLRDYIDYGCYCGLGGSGRPVDQLDRCCQVHDQCYTDAMRHPNCRPFWDNPYTKIYSYRCDRNPRRLSCLSRNNACQMFICECDRKAAECFARSPYNQQNNHLPNYKCH</sequence>
<comment type="catalytic activity">
    <reaction evidence="12">
        <text>1,2-dihexadecanoyl-sn-glycero-3-phosphocholine + H2O = 1-hexadecanoyl-sn-glycero-3-phosphocholine + hexadecanoate + H(+)</text>
        <dbReference type="Rhea" id="RHEA:41223"/>
        <dbReference type="ChEBI" id="CHEBI:7896"/>
        <dbReference type="ChEBI" id="CHEBI:15377"/>
        <dbReference type="ChEBI" id="CHEBI:15378"/>
        <dbReference type="ChEBI" id="CHEBI:72998"/>
        <dbReference type="ChEBI" id="CHEBI:72999"/>
    </reaction>
    <physiologicalReaction direction="left-to-right" evidence="12">
        <dbReference type="Rhea" id="RHEA:41224"/>
    </physiologicalReaction>
</comment>
<evidence type="ECO:0000256" key="13">
    <source>
        <dbReference type="ARBA" id="ARBA00048373"/>
    </source>
</evidence>
<keyword evidence="23" id="KW-1185">Reference proteome</keyword>
<feature type="disulfide bond" evidence="18">
    <location>
        <begin position="108"/>
        <end position="120"/>
    </location>
</feature>
<dbReference type="Gene3D" id="1.20.90.10">
    <property type="entry name" value="Phospholipase A2 domain"/>
    <property type="match status" value="1"/>
</dbReference>
<evidence type="ECO:0000313" key="22">
    <source>
        <dbReference type="EMBL" id="KAK7896396.1"/>
    </source>
</evidence>
<dbReference type="InterPro" id="IPR001211">
    <property type="entry name" value="PLA2"/>
</dbReference>
<evidence type="ECO:0000256" key="17">
    <source>
        <dbReference type="PIRSR" id="PIRSR601211-2"/>
    </source>
</evidence>
<name>A0AAW0NNY3_9GOBI</name>
<comment type="subcellular location">
    <subcellularLocation>
        <location evidence="1 20">Secreted</location>
    </subcellularLocation>
</comment>
<evidence type="ECO:0000256" key="2">
    <source>
        <dbReference type="ARBA" id="ARBA00013278"/>
    </source>
</evidence>
<evidence type="ECO:0000256" key="4">
    <source>
        <dbReference type="ARBA" id="ARBA00022723"/>
    </source>
</evidence>
<feature type="binding site" evidence="17">
    <location>
        <position position="52"/>
    </location>
    <ligand>
        <name>Ca(2+)</name>
        <dbReference type="ChEBI" id="CHEBI:29108"/>
    </ligand>
</feature>
<keyword evidence="4 17" id="KW-0479">Metal-binding</keyword>
<feature type="binding site" evidence="17">
    <location>
        <position position="54"/>
    </location>
    <ligand>
        <name>Ca(2+)</name>
        <dbReference type="ChEBI" id="CHEBI:29108"/>
    </ligand>
</feature>
<proteinExistence type="inferred from homology"/>
<evidence type="ECO:0000256" key="1">
    <source>
        <dbReference type="ARBA" id="ARBA00004613"/>
    </source>
</evidence>
<dbReference type="PRINTS" id="PR00389">
    <property type="entry name" value="PHPHLIPASEA2"/>
</dbReference>
<dbReference type="InterPro" id="IPR036444">
    <property type="entry name" value="PLipase_A2_dom_sf"/>
</dbReference>
<dbReference type="InterPro" id="IPR033113">
    <property type="entry name" value="PLA2_histidine"/>
</dbReference>
<dbReference type="EC" id="3.1.1.4" evidence="2 20"/>
<evidence type="ECO:0000313" key="23">
    <source>
        <dbReference type="Proteomes" id="UP001460270"/>
    </source>
</evidence>
<comment type="catalytic activity">
    <reaction evidence="15">
        <text>1-hexadecanoyl-2-(9Z,12Z-octadecadienoyl)-sn-glycero-3-phosphoethanolamine + H2O = 1-hexadecanoyl-sn-glycero-3-phosphoethanolamine + (9Z,12Z)-octadecadienoate + H(+)</text>
        <dbReference type="Rhea" id="RHEA:40815"/>
        <dbReference type="ChEBI" id="CHEBI:15377"/>
        <dbReference type="ChEBI" id="CHEBI:15378"/>
        <dbReference type="ChEBI" id="CHEBI:30245"/>
        <dbReference type="ChEBI" id="CHEBI:73004"/>
        <dbReference type="ChEBI" id="CHEBI:73008"/>
    </reaction>
    <physiologicalReaction direction="left-to-right" evidence="15">
        <dbReference type="Rhea" id="RHEA:40816"/>
    </physiologicalReaction>
</comment>
<dbReference type="SMART" id="SM00085">
    <property type="entry name" value="PA2c"/>
    <property type="match status" value="1"/>
</dbReference>
<dbReference type="GO" id="GO:0005543">
    <property type="term" value="F:phospholipid binding"/>
    <property type="evidence" value="ECO:0007669"/>
    <property type="project" value="TreeGrafter"/>
</dbReference>
<evidence type="ECO:0000256" key="6">
    <source>
        <dbReference type="ARBA" id="ARBA00022837"/>
    </source>
</evidence>
<comment type="caution">
    <text evidence="22">The sequence shown here is derived from an EMBL/GenBank/DDBJ whole genome shotgun (WGS) entry which is preliminary data.</text>
</comment>
<keyword evidence="3 20" id="KW-0964">Secreted</keyword>
<dbReference type="GO" id="GO:0047498">
    <property type="term" value="F:calcium-dependent phospholipase A2 activity"/>
    <property type="evidence" value="ECO:0007669"/>
    <property type="project" value="TreeGrafter"/>
</dbReference>
<comment type="catalytic activity">
    <reaction evidence="14">
        <text>1-hexadecanoyl-2-(9Z-octadecenoyl)-sn-glycero-3-phosphocholine + H2O = 1-hexadecanoyl-sn-glycero-3-phosphocholine + (9Z)-octadecenoate + H(+)</text>
        <dbReference type="Rhea" id="RHEA:38779"/>
        <dbReference type="ChEBI" id="CHEBI:15377"/>
        <dbReference type="ChEBI" id="CHEBI:15378"/>
        <dbReference type="ChEBI" id="CHEBI:30823"/>
        <dbReference type="ChEBI" id="CHEBI:72998"/>
        <dbReference type="ChEBI" id="CHEBI:73001"/>
    </reaction>
    <physiologicalReaction direction="left-to-right" evidence="14">
        <dbReference type="Rhea" id="RHEA:38780"/>
    </physiologicalReaction>
</comment>
<dbReference type="EMBL" id="JBBPFD010000015">
    <property type="protein sequence ID" value="KAK7896396.1"/>
    <property type="molecule type" value="Genomic_DNA"/>
</dbReference>
<comment type="similarity">
    <text evidence="19">Belongs to the phospholipase A2 family.</text>
</comment>
<comment type="cofactor">
    <cofactor evidence="17">
        <name>Ca(2+)</name>
        <dbReference type="ChEBI" id="CHEBI:29108"/>
    </cofactor>
    <text evidence="17">Binds 1 Ca(2+) ion per subunit.</text>
</comment>
<feature type="active site" evidence="16">
    <location>
        <position position="123"/>
    </location>
</feature>
<comment type="catalytic activity">
    <reaction evidence="9">
        <text>N,1-dihexadecanoyl-2-(9Z,12Z-octadecadienoyl)-sn-glycero-3-phosphoethanolamine + H2O = N,1-dihexadecanoyl-sn-glycero-3-phosphoethanolamine + (9Z,12Z)-octadecadienoate + H(+)</text>
        <dbReference type="Rhea" id="RHEA:56424"/>
        <dbReference type="ChEBI" id="CHEBI:15377"/>
        <dbReference type="ChEBI" id="CHEBI:15378"/>
        <dbReference type="ChEBI" id="CHEBI:30245"/>
        <dbReference type="ChEBI" id="CHEBI:85334"/>
        <dbReference type="ChEBI" id="CHEBI:85335"/>
    </reaction>
    <physiologicalReaction direction="left-to-right" evidence="9">
        <dbReference type="Rhea" id="RHEA:56425"/>
    </physiologicalReaction>
</comment>
<evidence type="ECO:0000256" key="15">
    <source>
        <dbReference type="ARBA" id="ARBA00049039"/>
    </source>
</evidence>
<evidence type="ECO:0000256" key="3">
    <source>
        <dbReference type="ARBA" id="ARBA00022525"/>
    </source>
</evidence>
<accession>A0AAW0NNY3</accession>
<dbReference type="PROSITE" id="PS00118">
    <property type="entry name" value="PA2_HIS"/>
    <property type="match status" value="1"/>
</dbReference>
<feature type="binding site" evidence="17">
    <location>
        <position position="71"/>
    </location>
    <ligand>
        <name>Ca(2+)</name>
        <dbReference type="ChEBI" id="CHEBI:29108"/>
    </ligand>
</feature>
<gene>
    <name evidence="22" type="ORF">WMY93_021721</name>
</gene>
<comment type="catalytic activity">
    <reaction evidence="11">
        <text>N-hexadecanoyl-1,2-di-(9Z-octadecenoyl)-sn-glycero-3-phosphoethanolamine + H2O = N-hexadecanoyl-1-(9Z-octadecenoyl)-sn-glycero-3-phosphoethanolamine + (9Z)-octadecenoate + H(+)</text>
        <dbReference type="Rhea" id="RHEA:45424"/>
        <dbReference type="ChEBI" id="CHEBI:15377"/>
        <dbReference type="ChEBI" id="CHEBI:15378"/>
        <dbReference type="ChEBI" id="CHEBI:30823"/>
        <dbReference type="ChEBI" id="CHEBI:78097"/>
        <dbReference type="ChEBI" id="CHEBI:85217"/>
    </reaction>
    <physiologicalReaction direction="left-to-right" evidence="11">
        <dbReference type="Rhea" id="RHEA:45425"/>
    </physiologicalReaction>
</comment>
<dbReference type="CDD" id="cd00125">
    <property type="entry name" value="PLA2c"/>
    <property type="match status" value="1"/>
</dbReference>
<evidence type="ECO:0000256" key="5">
    <source>
        <dbReference type="ARBA" id="ARBA00022801"/>
    </source>
</evidence>
<dbReference type="GO" id="GO:0016042">
    <property type="term" value="P:lipid catabolic process"/>
    <property type="evidence" value="ECO:0007669"/>
    <property type="project" value="InterPro"/>
</dbReference>
<evidence type="ECO:0000256" key="12">
    <source>
        <dbReference type="ARBA" id="ARBA00048227"/>
    </source>
</evidence>
<dbReference type="FunFam" id="1.20.90.10:FF:000011">
    <property type="entry name" value="Phospholipase A(2)"/>
    <property type="match status" value="1"/>
</dbReference>
<dbReference type="GO" id="GO:0005576">
    <property type="term" value="C:extracellular region"/>
    <property type="evidence" value="ECO:0007669"/>
    <property type="project" value="UniProtKB-SubCell"/>
</dbReference>
<evidence type="ECO:0000259" key="21">
    <source>
        <dbReference type="SMART" id="SM00085"/>
    </source>
</evidence>
<evidence type="ECO:0000256" key="10">
    <source>
        <dbReference type="ARBA" id="ARBA00048015"/>
    </source>
</evidence>
<dbReference type="GO" id="GO:0006644">
    <property type="term" value="P:phospholipid metabolic process"/>
    <property type="evidence" value="ECO:0007669"/>
    <property type="project" value="InterPro"/>
</dbReference>
<organism evidence="22 23">
    <name type="scientific">Mugilogobius chulae</name>
    <name type="common">yellowstripe goby</name>
    <dbReference type="NCBI Taxonomy" id="88201"/>
    <lineage>
        <taxon>Eukaryota</taxon>
        <taxon>Metazoa</taxon>
        <taxon>Chordata</taxon>
        <taxon>Craniata</taxon>
        <taxon>Vertebrata</taxon>
        <taxon>Euteleostomi</taxon>
        <taxon>Actinopterygii</taxon>
        <taxon>Neopterygii</taxon>
        <taxon>Teleostei</taxon>
        <taxon>Neoteleostei</taxon>
        <taxon>Acanthomorphata</taxon>
        <taxon>Gobiaria</taxon>
        <taxon>Gobiiformes</taxon>
        <taxon>Gobioidei</taxon>
        <taxon>Gobiidae</taxon>
        <taxon>Gobionellinae</taxon>
        <taxon>Mugilogobius</taxon>
    </lineage>
</organism>
<dbReference type="GO" id="GO:0050482">
    <property type="term" value="P:arachidonate secretion"/>
    <property type="evidence" value="ECO:0007669"/>
    <property type="project" value="InterPro"/>
</dbReference>
<dbReference type="InterPro" id="IPR016090">
    <property type="entry name" value="PLA2-like_dom"/>
</dbReference>
<reference evidence="23" key="1">
    <citation type="submission" date="2024-04" db="EMBL/GenBank/DDBJ databases">
        <title>Salinicola lusitanus LLJ914,a marine bacterium isolated from the Okinawa Trough.</title>
        <authorList>
            <person name="Li J."/>
        </authorList>
    </citation>
    <scope>NUCLEOTIDE SEQUENCE [LARGE SCALE GENOMIC DNA]</scope>
</reference>
<evidence type="ECO:0000256" key="18">
    <source>
        <dbReference type="PIRSR" id="PIRSR601211-3"/>
    </source>
</evidence>
<dbReference type="AlphaFoldDB" id="A0AAW0NNY3"/>
<comment type="catalytic activity">
    <reaction evidence="13">
        <text>1-hexadecanoyl-2-(5Z,8Z,11Z,14Z-eicosatetraenoyl)-sn-glycero-3-phosphocholine + H2O = 1-hexadecanoyl-sn-glycero-3-phosphocholine + (5Z,8Z,11Z,14Z)-eicosatetraenoate + H(+)</text>
        <dbReference type="Rhea" id="RHEA:40427"/>
        <dbReference type="ChEBI" id="CHEBI:15377"/>
        <dbReference type="ChEBI" id="CHEBI:15378"/>
        <dbReference type="ChEBI" id="CHEBI:32395"/>
        <dbReference type="ChEBI" id="CHEBI:72998"/>
        <dbReference type="ChEBI" id="CHEBI:73003"/>
    </reaction>
    <physiologicalReaction direction="left-to-right" evidence="13">
        <dbReference type="Rhea" id="RHEA:40428"/>
    </physiologicalReaction>
</comment>
<dbReference type="GO" id="GO:0005509">
    <property type="term" value="F:calcium ion binding"/>
    <property type="evidence" value="ECO:0007669"/>
    <property type="project" value="InterPro"/>
</dbReference>
<evidence type="ECO:0000256" key="19">
    <source>
        <dbReference type="RuleBase" id="RU003654"/>
    </source>
</evidence>
<feature type="disulfide bond" evidence="18">
    <location>
        <begin position="83"/>
        <end position="115"/>
    </location>
</feature>
<dbReference type="SUPFAM" id="SSF48619">
    <property type="entry name" value="Phospholipase A2, PLA2"/>
    <property type="match status" value="1"/>
</dbReference>
<feature type="active site" evidence="16">
    <location>
        <position position="70"/>
    </location>
</feature>
<dbReference type="PANTHER" id="PTHR11716">
    <property type="entry name" value="PHOSPHOLIPASE A2 FAMILY MEMBER"/>
    <property type="match status" value="1"/>
</dbReference>
<dbReference type="GO" id="GO:0005102">
    <property type="term" value="F:signaling receptor binding"/>
    <property type="evidence" value="ECO:0007669"/>
    <property type="project" value="UniProtKB-ARBA"/>
</dbReference>
<protein>
    <recommendedName>
        <fullName evidence="2 20">Phospholipase A2</fullName>
        <ecNumber evidence="2 20">3.1.1.4</ecNumber>
    </recommendedName>
</protein>
<dbReference type="PANTHER" id="PTHR11716:SF94">
    <property type="entry name" value="PHOSPHOLIPASE A2"/>
    <property type="match status" value="1"/>
</dbReference>
<evidence type="ECO:0000256" key="14">
    <source>
        <dbReference type="ARBA" id="ARBA00048699"/>
    </source>
</evidence>
<evidence type="ECO:0000256" key="16">
    <source>
        <dbReference type="PIRSR" id="PIRSR601211-1"/>
    </source>
</evidence>
<keyword evidence="6 17" id="KW-0106">Calcium</keyword>
<feature type="disulfide bond" evidence="18">
    <location>
        <begin position="51"/>
        <end position="67"/>
    </location>
</feature>
<feature type="binding site" evidence="17">
    <location>
        <position position="50"/>
    </location>
    <ligand>
        <name>Ca(2+)</name>
        <dbReference type="ChEBI" id="CHEBI:29108"/>
    </ligand>
</feature>
<evidence type="ECO:0000256" key="8">
    <source>
        <dbReference type="ARBA" id="ARBA00023157"/>
    </source>
</evidence>
<comment type="catalytic activity">
    <reaction evidence="10">
        <text>1-hexadecanoyl-2-(9Z-octadecenoyl)-sn-glycero-3-phospho-(1'-sn-glycerol) + H2O = 1-hexadecanoyl-sn-glycero-3-phospho-(1'-sn-glycerol) + (9Z)-octadecenoate + H(+)</text>
        <dbReference type="Rhea" id="RHEA:40919"/>
        <dbReference type="ChEBI" id="CHEBI:15377"/>
        <dbReference type="ChEBI" id="CHEBI:15378"/>
        <dbReference type="ChEBI" id="CHEBI:30823"/>
        <dbReference type="ChEBI" id="CHEBI:72841"/>
        <dbReference type="ChEBI" id="CHEBI:75158"/>
    </reaction>
    <physiologicalReaction direction="left-to-right" evidence="10">
        <dbReference type="Rhea" id="RHEA:40920"/>
    </physiologicalReaction>
</comment>
<evidence type="ECO:0000256" key="11">
    <source>
        <dbReference type="ARBA" id="ARBA00048221"/>
    </source>
</evidence>
<dbReference type="InterPro" id="IPR033112">
    <property type="entry name" value="PLA2_Asp_AS"/>
</dbReference>
<dbReference type="PROSITE" id="PS00119">
    <property type="entry name" value="PA2_ASP"/>
    <property type="match status" value="1"/>
</dbReference>
<dbReference type="Proteomes" id="UP001460270">
    <property type="component" value="Unassembled WGS sequence"/>
</dbReference>
<keyword evidence="7 20" id="KW-0443">Lipid metabolism</keyword>
<comment type="catalytic activity">
    <reaction evidence="20">
        <text>a 1,2-diacyl-sn-glycero-3-phosphocholine + H2O = a 1-acyl-sn-glycero-3-phosphocholine + a fatty acid + H(+)</text>
        <dbReference type="Rhea" id="RHEA:15801"/>
        <dbReference type="ChEBI" id="CHEBI:15377"/>
        <dbReference type="ChEBI" id="CHEBI:15378"/>
        <dbReference type="ChEBI" id="CHEBI:28868"/>
        <dbReference type="ChEBI" id="CHEBI:57643"/>
        <dbReference type="ChEBI" id="CHEBI:58168"/>
        <dbReference type="EC" id="3.1.1.4"/>
    </reaction>
</comment>
<feature type="disulfide bond" evidence="18">
    <location>
        <begin position="66"/>
        <end position="129"/>
    </location>
</feature>
<keyword evidence="5 20" id="KW-0378">Hydrolase</keyword>
<feature type="disulfide bond" evidence="18">
    <location>
        <begin position="73"/>
        <end position="122"/>
    </location>
</feature>
<evidence type="ECO:0000256" key="9">
    <source>
        <dbReference type="ARBA" id="ARBA00047535"/>
    </source>
</evidence>
<keyword evidence="8 18" id="KW-1015">Disulfide bond</keyword>
<evidence type="ECO:0000256" key="20">
    <source>
        <dbReference type="RuleBase" id="RU361236"/>
    </source>
</evidence>